<evidence type="ECO:0000313" key="2">
    <source>
        <dbReference type="Proteomes" id="UP000626244"/>
    </source>
</evidence>
<name>A0A8J3AQ41_9BACI</name>
<dbReference type="AlphaFoldDB" id="A0A8J3AQ41"/>
<comment type="caution">
    <text evidence="1">The sequence shown here is derived from an EMBL/GenBank/DDBJ whole genome shotgun (WGS) entry which is preliminary data.</text>
</comment>
<dbReference type="RefSeq" id="WP_088000025.1">
    <property type="nucleotide sequence ID" value="NZ_BMHB01000001.1"/>
</dbReference>
<accession>A0A8J3AQ41</accession>
<evidence type="ECO:0000313" key="1">
    <source>
        <dbReference type="EMBL" id="GGI14867.1"/>
    </source>
</evidence>
<sequence length="72" mass="8111">MAKISAEDLLQAIGDPSFEENVAKLIIKNPELEQSLDLAIMRIKSKMPLFKNPKFEKSLSDSMGSAFNRRKT</sequence>
<dbReference type="EMBL" id="BMHB01000001">
    <property type="protein sequence ID" value="GGI14867.1"/>
    <property type="molecule type" value="Genomic_DNA"/>
</dbReference>
<gene>
    <name evidence="1" type="ORF">GCM10007380_25100</name>
</gene>
<dbReference type="OrthoDB" id="9983599at2"/>
<protein>
    <submittedName>
        <fullName evidence="1">Uncharacterized protein</fullName>
    </submittedName>
</protein>
<organism evidence="1 2">
    <name type="scientific">Gottfriedia solisilvae</name>
    <dbReference type="NCBI Taxonomy" id="1516104"/>
    <lineage>
        <taxon>Bacteria</taxon>
        <taxon>Bacillati</taxon>
        <taxon>Bacillota</taxon>
        <taxon>Bacilli</taxon>
        <taxon>Bacillales</taxon>
        <taxon>Bacillaceae</taxon>
        <taxon>Gottfriedia</taxon>
    </lineage>
</organism>
<dbReference type="Proteomes" id="UP000626244">
    <property type="component" value="Unassembled WGS sequence"/>
</dbReference>
<keyword evidence="2" id="KW-1185">Reference proteome</keyword>
<proteinExistence type="predicted"/>
<reference evidence="2" key="1">
    <citation type="journal article" date="2019" name="Int. J. Syst. Evol. Microbiol.">
        <title>The Global Catalogue of Microorganisms (GCM) 10K type strain sequencing project: providing services to taxonomists for standard genome sequencing and annotation.</title>
        <authorList>
            <consortium name="The Broad Institute Genomics Platform"/>
            <consortium name="The Broad Institute Genome Sequencing Center for Infectious Disease"/>
            <person name="Wu L."/>
            <person name="Ma J."/>
        </authorList>
    </citation>
    <scope>NUCLEOTIDE SEQUENCE [LARGE SCALE GENOMIC DNA]</scope>
    <source>
        <strain evidence="2">CGMCC 1.14993</strain>
    </source>
</reference>